<dbReference type="AlphaFoldDB" id="A0A285N1X1"/>
<keyword evidence="2" id="KW-1185">Reference proteome</keyword>
<evidence type="ECO:0000313" key="1">
    <source>
        <dbReference type="EMBL" id="SNZ03464.1"/>
    </source>
</evidence>
<accession>A0A285N1X1</accession>
<proteinExistence type="predicted"/>
<organism evidence="1 2">
    <name type="scientific">Terribacillus aidingensis</name>
    <dbReference type="NCBI Taxonomy" id="586416"/>
    <lineage>
        <taxon>Bacteria</taxon>
        <taxon>Bacillati</taxon>
        <taxon>Bacillota</taxon>
        <taxon>Bacilli</taxon>
        <taxon>Bacillales</taxon>
        <taxon>Bacillaceae</taxon>
        <taxon>Terribacillus</taxon>
    </lineage>
</organism>
<dbReference type="Proteomes" id="UP000219356">
    <property type="component" value="Unassembled WGS sequence"/>
</dbReference>
<name>A0A285N1X1_9BACI</name>
<dbReference type="EMBL" id="OBEK01000001">
    <property type="protein sequence ID" value="SNZ03464.1"/>
    <property type="molecule type" value="Genomic_DNA"/>
</dbReference>
<sequence length="30" mass="3481">MDNGYSDACEVYKCVIKESETMTIYSRKSE</sequence>
<gene>
    <name evidence="1" type="ORF">SAMN05421503_0369</name>
</gene>
<evidence type="ECO:0000313" key="2">
    <source>
        <dbReference type="Proteomes" id="UP000219356"/>
    </source>
</evidence>
<reference evidence="2" key="1">
    <citation type="submission" date="2017-09" db="EMBL/GenBank/DDBJ databases">
        <authorList>
            <person name="Varghese N."/>
            <person name="Submissions S."/>
        </authorList>
    </citation>
    <scope>NUCLEOTIDE SEQUENCE [LARGE SCALE GENOMIC DNA]</scope>
    <source>
        <strain evidence="2">CGMCC 1.8913</strain>
    </source>
</reference>
<protein>
    <submittedName>
        <fullName evidence="1">Uncharacterized protein</fullName>
    </submittedName>
</protein>